<dbReference type="Proteomes" id="UP001231445">
    <property type="component" value="Chromosome"/>
</dbReference>
<dbReference type="RefSeq" id="WP_285975351.1">
    <property type="nucleotide sequence ID" value="NZ_CP127221.1"/>
</dbReference>
<dbReference type="PROSITE" id="PS51257">
    <property type="entry name" value="PROKAR_LIPOPROTEIN"/>
    <property type="match status" value="1"/>
</dbReference>
<evidence type="ECO:0008006" key="3">
    <source>
        <dbReference type="Google" id="ProtNLM"/>
    </source>
</evidence>
<evidence type="ECO:0000313" key="2">
    <source>
        <dbReference type="Proteomes" id="UP001231445"/>
    </source>
</evidence>
<proteinExistence type="predicted"/>
<name>A0A9Y2F4H8_9SPHN</name>
<protein>
    <recommendedName>
        <fullName evidence="3">Lipoprotein</fullName>
    </recommendedName>
</protein>
<dbReference type="EMBL" id="CP127221">
    <property type="protein sequence ID" value="WIW95035.1"/>
    <property type="molecule type" value="Genomic_DNA"/>
</dbReference>
<gene>
    <name evidence="1" type="ORF">QQX03_08675</name>
</gene>
<sequence>MKPFSILLVGVALIGCSSDPVEDISSYFRTDRNFCYDLFSNNEAIIPEGLEPQEIEIEIGSAYPAKNSLYRFEAKLEGLTVVGYSKIFAEAYYPITIIFDDPIEEVLERLSPVYSPIFPTSPSRNASVDYMDDEFYLNIEAFDQEATLARNSFGRSSLSCFVRD</sequence>
<keyword evidence="2" id="KW-1185">Reference proteome</keyword>
<evidence type="ECO:0000313" key="1">
    <source>
        <dbReference type="EMBL" id="WIW95035.1"/>
    </source>
</evidence>
<dbReference type="AlphaFoldDB" id="A0A9Y2F4H8"/>
<dbReference type="KEGG" id="arue:QQX03_08675"/>
<reference evidence="1 2" key="1">
    <citation type="submission" date="2023-06" db="EMBL/GenBank/DDBJ databases">
        <title>Altererythrobacter rubellus NBRC 112769 genome.</title>
        <authorList>
            <person name="Zhang K."/>
        </authorList>
    </citation>
    <scope>NUCLEOTIDE SEQUENCE [LARGE SCALE GENOMIC DNA]</scope>
    <source>
        <strain evidence="1 2">NBRC 112769</strain>
    </source>
</reference>
<organism evidence="1 2">
    <name type="scientific">Altererythrobacter rubellus</name>
    <dbReference type="NCBI Taxonomy" id="2173831"/>
    <lineage>
        <taxon>Bacteria</taxon>
        <taxon>Pseudomonadati</taxon>
        <taxon>Pseudomonadota</taxon>
        <taxon>Alphaproteobacteria</taxon>
        <taxon>Sphingomonadales</taxon>
        <taxon>Erythrobacteraceae</taxon>
        <taxon>Altererythrobacter</taxon>
    </lineage>
</organism>
<accession>A0A9Y2F4H8</accession>